<keyword evidence="11 14" id="KW-0413">Isomerase</keyword>
<dbReference type="GO" id="GO:0005886">
    <property type="term" value="C:plasma membrane"/>
    <property type="evidence" value="ECO:0007669"/>
    <property type="project" value="UniProtKB-SubCell"/>
</dbReference>
<dbReference type="SUPFAM" id="SSF54534">
    <property type="entry name" value="FKBP-like"/>
    <property type="match status" value="1"/>
</dbReference>
<evidence type="ECO:0000256" key="5">
    <source>
        <dbReference type="ARBA" id="ARBA00022989"/>
    </source>
</evidence>
<evidence type="ECO:0000313" key="14">
    <source>
        <dbReference type="EMBL" id="KLV03935.1"/>
    </source>
</evidence>
<gene>
    <name evidence="14" type="ORF">ABT56_17030</name>
</gene>
<evidence type="ECO:0000256" key="12">
    <source>
        <dbReference type="SAM" id="Phobius"/>
    </source>
</evidence>
<keyword evidence="4 12" id="KW-0812">Transmembrane</keyword>
<dbReference type="InterPro" id="IPR046357">
    <property type="entry name" value="PPIase_dom_sf"/>
</dbReference>
<dbReference type="InterPro" id="IPR052029">
    <property type="entry name" value="PpiD_chaperone"/>
</dbReference>
<dbReference type="NCBIfam" id="NF008054">
    <property type="entry name" value="PRK10788.1"/>
    <property type="match status" value="1"/>
</dbReference>
<dbReference type="PROSITE" id="PS50198">
    <property type="entry name" value="PPIC_PPIASE_2"/>
    <property type="match status" value="1"/>
</dbReference>
<dbReference type="EMBL" id="LDOT01000024">
    <property type="protein sequence ID" value="KLV03935.1"/>
    <property type="molecule type" value="Genomic_DNA"/>
</dbReference>
<proteinExistence type="inferred from homology"/>
<comment type="subcellular location">
    <subcellularLocation>
        <location evidence="1">Cell inner membrane</location>
        <topology evidence="1">Single-pass type II membrane protein</topology>
        <orientation evidence="1">Periplasmic side</orientation>
    </subcellularLocation>
</comment>
<evidence type="ECO:0000256" key="1">
    <source>
        <dbReference type="ARBA" id="ARBA00004382"/>
    </source>
</evidence>
<evidence type="ECO:0000256" key="6">
    <source>
        <dbReference type="ARBA" id="ARBA00023136"/>
    </source>
</evidence>
<evidence type="ECO:0000313" key="15">
    <source>
        <dbReference type="Proteomes" id="UP000036097"/>
    </source>
</evidence>
<evidence type="ECO:0000256" key="11">
    <source>
        <dbReference type="PROSITE-ProRule" id="PRU00278"/>
    </source>
</evidence>
<evidence type="ECO:0000259" key="13">
    <source>
        <dbReference type="PROSITE" id="PS50198"/>
    </source>
</evidence>
<dbReference type="GO" id="GO:0003755">
    <property type="term" value="F:peptidyl-prolyl cis-trans isomerase activity"/>
    <property type="evidence" value="ECO:0007669"/>
    <property type="project" value="UniProtKB-KW"/>
</dbReference>
<dbReference type="SUPFAM" id="SSF109998">
    <property type="entry name" value="Triger factor/SurA peptide-binding domain-like"/>
    <property type="match status" value="1"/>
</dbReference>
<dbReference type="AlphaFoldDB" id="A0A0J1GW75"/>
<keyword evidence="5 12" id="KW-1133">Transmembrane helix</keyword>
<dbReference type="InterPro" id="IPR000297">
    <property type="entry name" value="PPIase_PpiC"/>
</dbReference>
<keyword evidence="6 12" id="KW-0472">Membrane</keyword>
<dbReference type="PANTHER" id="PTHR47529:SF1">
    <property type="entry name" value="PERIPLASMIC CHAPERONE PPID"/>
    <property type="match status" value="1"/>
</dbReference>
<dbReference type="STRING" id="1195763.ABT56_17030"/>
<evidence type="ECO:0000256" key="4">
    <source>
        <dbReference type="ARBA" id="ARBA00022692"/>
    </source>
</evidence>
<dbReference type="Gene3D" id="1.10.4030.10">
    <property type="entry name" value="Porin chaperone SurA, peptide-binding domain"/>
    <property type="match status" value="1"/>
</dbReference>
<dbReference type="Proteomes" id="UP000036097">
    <property type="component" value="Unassembled WGS sequence"/>
</dbReference>
<keyword evidence="11" id="KW-0697">Rotamase</keyword>
<dbReference type="InterPro" id="IPR027304">
    <property type="entry name" value="Trigger_fact/SurA_dom_sf"/>
</dbReference>
<dbReference type="Pfam" id="PF13624">
    <property type="entry name" value="SurA_N_3"/>
    <property type="match status" value="1"/>
</dbReference>
<keyword evidence="2" id="KW-1003">Cell membrane</keyword>
<dbReference type="Pfam" id="PF13616">
    <property type="entry name" value="Rotamase_3"/>
    <property type="match status" value="1"/>
</dbReference>
<evidence type="ECO:0000256" key="8">
    <source>
        <dbReference type="ARBA" id="ARBA00038408"/>
    </source>
</evidence>
<keyword evidence="3" id="KW-0997">Cell inner membrane</keyword>
<feature type="transmembrane region" description="Helical" evidence="12">
    <location>
        <begin position="12"/>
        <end position="35"/>
    </location>
</feature>
<evidence type="ECO:0000256" key="10">
    <source>
        <dbReference type="ARBA" id="ARBA00042775"/>
    </source>
</evidence>
<dbReference type="OrthoDB" id="9812372at2"/>
<reference evidence="14 15" key="1">
    <citation type="submission" date="2015-05" db="EMBL/GenBank/DDBJ databases">
        <title>Photobacterium galathea sp. nov.</title>
        <authorList>
            <person name="Machado H."/>
            <person name="Gram L."/>
        </authorList>
    </citation>
    <scope>NUCLEOTIDE SEQUENCE [LARGE SCALE GENOMIC DNA]</scope>
    <source>
        <strain evidence="14 15">CGMCC 1.12159</strain>
    </source>
</reference>
<name>A0A0J1GW75_9GAMM</name>
<comment type="caution">
    <text evidence="14">The sequence shown here is derived from an EMBL/GenBank/DDBJ whole genome shotgun (WGS) entry which is preliminary data.</text>
</comment>
<keyword evidence="15" id="KW-1185">Reference proteome</keyword>
<feature type="domain" description="PpiC" evidence="13">
    <location>
        <begin position="268"/>
        <end position="363"/>
    </location>
</feature>
<keyword evidence="7" id="KW-0143">Chaperone</keyword>
<protein>
    <recommendedName>
        <fullName evidence="9">Periplasmic chaperone PpiD</fullName>
    </recommendedName>
    <alternativeName>
        <fullName evidence="10">Periplasmic folding chaperone</fullName>
    </alternativeName>
</protein>
<dbReference type="Gene3D" id="3.10.50.40">
    <property type="match status" value="1"/>
</dbReference>
<organism evidence="14 15">
    <name type="scientific">Photobacterium aquae</name>
    <dbReference type="NCBI Taxonomy" id="1195763"/>
    <lineage>
        <taxon>Bacteria</taxon>
        <taxon>Pseudomonadati</taxon>
        <taxon>Pseudomonadota</taxon>
        <taxon>Gammaproteobacteria</taxon>
        <taxon>Vibrionales</taxon>
        <taxon>Vibrionaceae</taxon>
        <taxon>Photobacterium</taxon>
    </lineage>
</organism>
<accession>A0A0J1GW75</accession>
<sequence>MMERMREGASSIWVKIILGLIILSFVFAGVGSYLASGGQQVAAKVDGREISQREFEMAYQNERNRMQSQLGDYFSTLMGDPAYVEQFRRSVLDRMVNDLLIEERAKALGMRISDAQVRQTILAMPEFQRMGTFDNEQYNTLLRRAGMTPDMFAESMRTDLLRQQLLRALQSSDFALSNELTALTKLEQQQREVRTLTLNVADFTNKVEVTDEEAREFYAQNSEMYTRPDQVKAAYIELSGDNLKQTLVISDADAKAYYDEHPAKFGSAEQRLVRHILVEGRGSEAKAKAEALDAELKGGADFAALAEKESADTFSAKNGGELDWFERGVMDPAFEDAAFALDKGQISGVVESDFGFHIIKLEDVKPSKLKPFDQVRDEIIADLREQRAAEAFYDLQTQLAEKAFEMPDSLDDAAEAVNAKVHATGYFSHADAPGVLNNPAVLQALFSPEVREDGLNSDIIEIAPEHVVVVRVDDSRDEAVLPFEEVSAKVKSQLAQQKGQEQAQAKADELLAALRDGKADVVAEEGLSFSVPEMLTRTSAEPMVAQVAFSLAKPVDGKPVYGMTRDAKGDMLIIELDKVVEATVQPVSADSQLGQQYAQMLAQQDVMTTLQVLRNTSEVSFPVEEQSAAN</sequence>
<evidence type="ECO:0000256" key="7">
    <source>
        <dbReference type="ARBA" id="ARBA00023186"/>
    </source>
</evidence>
<dbReference type="PATRIC" id="fig|1195763.3.peg.3631"/>
<evidence type="ECO:0000256" key="3">
    <source>
        <dbReference type="ARBA" id="ARBA00022519"/>
    </source>
</evidence>
<dbReference type="RefSeq" id="WP_047880100.1">
    <property type="nucleotide sequence ID" value="NZ_LDOT01000024.1"/>
</dbReference>
<evidence type="ECO:0000256" key="9">
    <source>
        <dbReference type="ARBA" id="ARBA00040743"/>
    </source>
</evidence>
<comment type="similarity">
    <text evidence="8">Belongs to the PpiD chaperone family.</text>
</comment>
<evidence type="ECO:0000256" key="2">
    <source>
        <dbReference type="ARBA" id="ARBA00022475"/>
    </source>
</evidence>
<dbReference type="PANTHER" id="PTHR47529">
    <property type="entry name" value="PEPTIDYL-PROLYL CIS-TRANS ISOMERASE D"/>
    <property type="match status" value="1"/>
</dbReference>